<evidence type="ECO:0000313" key="1">
    <source>
        <dbReference type="EMBL" id="EZF55917.1"/>
    </source>
</evidence>
<gene>
    <name evidence="1" type="ORF">H103_01549</name>
</gene>
<proteinExistence type="predicted"/>
<reference evidence="1" key="1">
    <citation type="submission" date="2014-02" db="EMBL/GenBank/DDBJ databases">
        <title>The Genome Sequence of Trichophyton rubrum (morphotype fischeri) CBS 288.86.</title>
        <authorList>
            <consortium name="The Broad Institute Genomics Platform"/>
            <person name="Cuomo C.A."/>
            <person name="White T.C."/>
            <person name="Graser Y."/>
            <person name="Martinez-Rossi N."/>
            <person name="Heitman J."/>
            <person name="Young S.K."/>
            <person name="Zeng Q."/>
            <person name="Gargeya S."/>
            <person name="Abouelleil A."/>
            <person name="Alvarado L."/>
            <person name="Chapman S.B."/>
            <person name="Gainer-Dewar J."/>
            <person name="Goldberg J."/>
            <person name="Griggs A."/>
            <person name="Gujja S."/>
            <person name="Hansen M."/>
            <person name="Howarth C."/>
            <person name="Imamovic A."/>
            <person name="Larimer J."/>
            <person name="Martinez D."/>
            <person name="Murphy C."/>
            <person name="Pearson M.D."/>
            <person name="Persinoti G."/>
            <person name="Poon T."/>
            <person name="Priest M."/>
            <person name="Roberts A.D."/>
            <person name="Saif S."/>
            <person name="Shea T.D."/>
            <person name="Sykes S.N."/>
            <person name="Wortman J."/>
            <person name="Nusbaum C."/>
            <person name="Birren B."/>
        </authorList>
    </citation>
    <scope>NUCLEOTIDE SEQUENCE [LARGE SCALE GENOMIC DNA]</scope>
    <source>
        <strain evidence="1">CBS 288.86</strain>
    </source>
</reference>
<sequence length="102" mass="11729">MGLRHNREPIKINHPSVVRVINLRALFLLNFDALVCRVKFYRNIPSYILYEMFICGHQLWLLPSAVGRECTATCLQHSMASLIHQSVSILDGNEYSESKKIV</sequence>
<organism evidence="1">
    <name type="scientific">Trichophyton rubrum CBS 288.86</name>
    <dbReference type="NCBI Taxonomy" id="1215330"/>
    <lineage>
        <taxon>Eukaryota</taxon>
        <taxon>Fungi</taxon>
        <taxon>Dikarya</taxon>
        <taxon>Ascomycota</taxon>
        <taxon>Pezizomycotina</taxon>
        <taxon>Eurotiomycetes</taxon>
        <taxon>Eurotiomycetidae</taxon>
        <taxon>Onygenales</taxon>
        <taxon>Arthrodermataceae</taxon>
        <taxon>Trichophyton</taxon>
    </lineage>
</organism>
<dbReference type="Proteomes" id="UP000023758">
    <property type="component" value="Unassembled WGS sequence"/>
</dbReference>
<name>A0A022WC22_TRIRU</name>
<dbReference type="HOGENOM" id="CLU_2279462_0_0_1"/>
<accession>A0A022WC22</accession>
<protein>
    <submittedName>
        <fullName evidence="1">Uncharacterized protein</fullName>
    </submittedName>
</protein>
<dbReference type="AlphaFoldDB" id="A0A022WC22"/>
<dbReference type="EMBL" id="KK207732">
    <property type="protein sequence ID" value="EZF55917.1"/>
    <property type="molecule type" value="Genomic_DNA"/>
</dbReference>